<sequence>MSLLGFLDAAKEHALFWEYNERLQLVETLRSALPDSFMLALEGALSIIRNTRYPHPVVAEWKRIQRHYDSIGRPLGATLIQQAFMQVVVACVSPHVVSPQHSQRKNVLDTLLTTRKIIRPARDGTYNMSVELYADIAFDQLKLLEEGSDYTRLGSSWQQRLASLVKANALVCLLCCTILDDEVADPDVLMSWLDSTLADPVQAADIDLATVVLKGLAVLAKTSPAMASTMGRSLPKILVQ</sequence>
<keyword evidence="2" id="KW-1185">Reference proteome</keyword>
<feature type="non-terminal residue" evidence="1">
    <location>
        <position position="240"/>
    </location>
</feature>
<evidence type="ECO:0000313" key="1">
    <source>
        <dbReference type="EMBL" id="KAK3044060.1"/>
    </source>
</evidence>
<organism evidence="1 2">
    <name type="scientific">Coniosporium uncinatum</name>
    <dbReference type="NCBI Taxonomy" id="93489"/>
    <lineage>
        <taxon>Eukaryota</taxon>
        <taxon>Fungi</taxon>
        <taxon>Dikarya</taxon>
        <taxon>Ascomycota</taxon>
        <taxon>Pezizomycotina</taxon>
        <taxon>Dothideomycetes</taxon>
        <taxon>Dothideomycetes incertae sedis</taxon>
        <taxon>Coniosporium</taxon>
    </lineage>
</organism>
<proteinExistence type="predicted"/>
<dbReference type="Proteomes" id="UP001186974">
    <property type="component" value="Unassembled WGS sequence"/>
</dbReference>
<protein>
    <submittedName>
        <fullName evidence="1">Uncharacterized protein</fullName>
    </submittedName>
</protein>
<comment type="caution">
    <text evidence="1">The sequence shown here is derived from an EMBL/GenBank/DDBJ whole genome shotgun (WGS) entry which is preliminary data.</text>
</comment>
<evidence type="ECO:0000313" key="2">
    <source>
        <dbReference type="Proteomes" id="UP001186974"/>
    </source>
</evidence>
<dbReference type="EMBL" id="JAWDJW010012479">
    <property type="protein sequence ID" value="KAK3044060.1"/>
    <property type="molecule type" value="Genomic_DNA"/>
</dbReference>
<reference evidence="1" key="1">
    <citation type="submission" date="2024-09" db="EMBL/GenBank/DDBJ databases">
        <title>Black Yeasts Isolated from many extreme environments.</title>
        <authorList>
            <person name="Coleine C."/>
            <person name="Stajich J.E."/>
            <person name="Selbmann L."/>
        </authorList>
    </citation>
    <scope>NUCLEOTIDE SEQUENCE</scope>
    <source>
        <strain evidence="1">CCFEE 5737</strain>
    </source>
</reference>
<accession>A0ACC3CSJ2</accession>
<gene>
    <name evidence="1" type="ORF">LTS18_002277</name>
</gene>
<name>A0ACC3CSJ2_9PEZI</name>